<keyword evidence="1" id="KW-0732">Signal</keyword>
<feature type="chain" id="PRO_5011656138" evidence="1">
    <location>
        <begin position="24"/>
        <end position="137"/>
    </location>
</feature>
<organism evidence="2 3">
    <name type="scientific">Thiocapsa roseopersicina</name>
    <dbReference type="NCBI Taxonomy" id="1058"/>
    <lineage>
        <taxon>Bacteria</taxon>
        <taxon>Pseudomonadati</taxon>
        <taxon>Pseudomonadota</taxon>
        <taxon>Gammaproteobacteria</taxon>
        <taxon>Chromatiales</taxon>
        <taxon>Chromatiaceae</taxon>
        <taxon>Thiocapsa</taxon>
    </lineage>
</organism>
<evidence type="ECO:0000313" key="3">
    <source>
        <dbReference type="Proteomes" id="UP000198816"/>
    </source>
</evidence>
<reference evidence="3" key="1">
    <citation type="submission" date="2016-10" db="EMBL/GenBank/DDBJ databases">
        <authorList>
            <person name="Varghese N."/>
            <person name="Submissions S."/>
        </authorList>
    </citation>
    <scope>NUCLEOTIDE SEQUENCE [LARGE SCALE GENOMIC DNA]</scope>
    <source>
        <strain evidence="3">DSM 217</strain>
    </source>
</reference>
<evidence type="ECO:0000256" key="1">
    <source>
        <dbReference type="SAM" id="SignalP"/>
    </source>
</evidence>
<dbReference type="STRING" id="1058.SAMN05421783_10885"/>
<dbReference type="AlphaFoldDB" id="A0A1H2W8C8"/>
<sequence length="137" mass="14314">MKAPTTVLLALALALAAPALALAHDDATLDAMETPNGGQVRMAGPYHFELVLADNEVSIYLTDHDDVPVPSEGVGGHLIVLSGERSRIAVAPVGDNRLAGRGTFERSPDMKAVLSLTFPDGETWQARFTPGNPGGQG</sequence>
<dbReference type="EMBL" id="FNNZ01000008">
    <property type="protein sequence ID" value="SDW76716.1"/>
    <property type="molecule type" value="Genomic_DNA"/>
</dbReference>
<keyword evidence="3" id="KW-1185">Reference proteome</keyword>
<gene>
    <name evidence="2" type="ORF">SAMN05421783_10885</name>
</gene>
<dbReference type="Proteomes" id="UP000198816">
    <property type="component" value="Unassembled WGS sequence"/>
</dbReference>
<dbReference type="OrthoDB" id="5801886at2"/>
<feature type="signal peptide" evidence="1">
    <location>
        <begin position="1"/>
        <end position="23"/>
    </location>
</feature>
<accession>A0A1H2W8C8</accession>
<dbReference type="RefSeq" id="WP_093031086.1">
    <property type="nucleotide sequence ID" value="NZ_FNNZ01000008.1"/>
</dbReference>
<proteinExistence type="predicted"/>
<evidence type="ECO:0000313" key="2">
    <source>
        <dbReference type="EMBL" id="SDW76716.1"/>
    </source>
</evidence>
<name>A0A1H2W8C8_THIRO</name>
<protein>
    <submittedName>
        <fullName evidence="2">Uncharacterized protein</fullName>
    </submittedName>
</protein>